<evidence type="ECO:0000313" key="3">
    <source>
        <dbReference type="EMBL" id="KAF9693845.1"/>
    </source>
</evidence>
<evidence type="ECO:0000256" key="2">
    <source>
        <dbReference type="SAM" id="SignalP"/>
    </source>
</evidence>
<reference evidence="3" key="2">
    <citation type="submission" date="2020-09" db="EMBL/GenBank/DDBJ databases">
        <title>Reference genome assembly for Australian Ascochyta lentis isolate Al4.</title>
        <authorList>
            <person name="Lee R.C."/>
            <person name="Farfan-Caceres L.M."/>
            <person name="Debler J.W."/>
            <person name="Williams A.H."/>
            <person name="Henares B.M."/>
        </authorList>
    </citation>
    <scope>NUCLEOTIDE SEQUENCE</scope>
    <source>
        <strain evidence="3">Al4</strain>
    </source>
</reference>
<keyword evidence="2" id="KW-0732">Signal</keyword>
<dbReference type="AlphaFoldDB" id="A0A8H7IZS3"/>
<sequence>MHLLPPTLLLFCHLALSTGSPSPPLLTINYAISLAPRNTLFFRQLADLQTFDAALGGVRASSITNSGVPDRPFAVQGENFPDFQSAAQRSCDEQFQGCQLLANSGGGQQDGKGKGKGKGKDDGGAGKLTVGMCDQQKEKCTAAQQTAKVQDFKTGVPSSNIGPDPLFPDFDLICEE</sequence>
<dbReference type="EMBL" id="RZGK01000015">
    <property type="protein sequence ID" value="KAF9693845.1"/>
    <property type="molecule type" value="Genomic_DNA"/>
</dbReference>
<dbReference type="Proteomes" id="UP000651452">
    <property type="component" value="Unassembled WGS sequence"/>
</dbReference>
<proteinExistence type="predicted"/>
<evidence type="ECO:0000256" key="1">
    <source>
        <dbReference type="SAM" id="MobiDB-lite"/>
    </source>
</evidence>
<evidence type="ECO:0000313" key="4">
    <source>
        <dbReference type="Proteomes" id="UP000651452"/>
    </source>
</evidence>
<comment type="caution">
    <text evidence="3">The sequence shown here is derived from an EMBL/GenBank/DDBJ whole genome shotgun (WGS) entry which is preliminary data.</text>
</comment>
<keyword evidence="4" id="KW-1185">Reference proteome</keyword>
<protein>
    <submittedName>
        <fullName evidence="3">Uncharacterized protein</fullName>
    </submittedName>
</protein>
<reference evidence="3" key="1">
    <citation type="submission" date="2018-12" db="EMBL/GenBank/DDBJ databases">
        <authorList>
            <person name="Syme R.A."/>
            <person name="Farfan-Caceres L."/>
            <person name="Lichtenzveig J."/>
        </authorList>
    </citation>
    <scope>NUCLEOTIDE SEQUENCE</scope>
    <source>
        <strain evidence="3">Al4</strain>
    </source>
</reference>
<feature type="chain" id="PRO_5034552740" evidence="2">
    <location>
        <begin position="20"/>
        <end position="176"/>
    </location>
</feature>
<accession>A0A8H7IZS3</accession>
<feature type="signal peptide" evidence="2">
    <location>
        <begin position="1"/>
        <end position="19"/>
    </location>
</feature>
<name>A0A8H7IZS3_9PLEO</name>
<feature type="region of interest" description="Disordered" evidence="1">
    <location>
        <begin position="102"/>
        <end position="123"/>
    </location>
</feature>
<dbReference type="OrthoDB" id="2507450at2759"/>
<gene>
    <name evidence="3" type="ORF">EKO04_008214</name>
</gene>
<organism evidence="3 4">
    <name type="scientific">Ascochyta lentis</name>
    <dbReference type="NCBI Taxonomy" id="205686"/>
    <lineage>
        <taxon>Eukaryota</taxon>
        <taxon>Fungi</taxon>
        <taxon>Dikarya</taxon>
        <taxon>Ascomycota</taxon>
        <taxon>Pezizomycotina</taxon>
        <taxon>Dothideomycetes</taxon>
        <taxon>Pleosporomycetidae</taxon>
        <taxon>Pleosporales</taxon>
        <taxon>Pleosporineae</taxon>
        <taxon>Didymellaceae</taxon>
        <taxon>Ascochyta</taxon>
    </lineage>
</organism>